<proteinExistence type="predicted"/>
<dbReference type="InterPro" id="IPR027417">
    <property type="entry name" value="P-loop_NTPase"/>
</dbReference>
<gene>
    <name evidence="1" type="ORF">RJ53_02180</name>
</gene>
<name>A0A8J8B4S3_9EURY</name>
<evidence type="ECO:0000313" key="2">
    <source>
        <dbReference type="Proteomes" id="UP000730161"/>
    </source>
</evidence>
<dbReference type="Gene3D" id="3.40.50.300">
    <property type="entry name" value="P-loop containing nucleotide triphosphate hydrolases"/>
    <property type="match status" value="1"/>
</dbReference>
<evidence type="ECO:0000313" key="1">
    <source>
        <dbReference type="EMBL" id="MBR1368368.1"/>
    </source>
</evidence>
<organism evidence="1 2">
    <name type="scientific">Methanocalculus chunghsingensis</name>
    <dbReference type="NCBI Taxonomy" id="156457"/>
    <lineage>
        <taxon>Archaea</taxon>
        <taxon>Methanobacteriati</taxon>
        <taxon>Methanobacteriota</taxon>
        <taxon>Stenosarchaea group</taxon>
        <taxon>Methanomicrobia</taxon>
        <taxon>Methanomicrobiales</taxon>
        <taxon>Methanocalculaceae</taxon>
        <taxon>Methanocalculus</taxon>
    </lineage>
</organism>
<dbReference type="Proteomes" id="UP000730161">
    <property type="component" value="Unassembled WGS sequence"/>
</dbReference>
<accession>A0A8J8B4S3</accession>
<dbReference type="SUPFAM" id="SSF52540">
    <property type="entry name" value="P-loop containing nucleoside triphosphate hydrolases"/>
    <property type="match status" value="1"/>
</dbReference>
<dbReference type="AlphaFoldDB" id="A0A8J8B4S3"/>
<keyword evidence="2" id="KW-1185">Reference proteome</keyword>
<dbReference type="EMBL" id="JWHL01000002">
    <property type="protein sequence ID" value="MBR1368368.1"/>
    <property type="molecule type" value="Genomic_DNA"/>
</dbReference>
<evidence type="ECO:0008006" key="3">
    <source>
        <dbReference type="Google" id="ProtNLM"/>
    </source>
</evidence>
<protein>
    <recommendedName>
        <fullName evidence="3">ATP-binding protein</fullName>
    </recommendedName>
</protein>
<comment type="caution">
    <text evidence="1">The sequence shown here is derived from an EMBL/GenBank/DDBJ whole genome shotgun (WGS) entry which is preliminary data.</text>
</comment>
<dbReference type="OrthoDB" id="326898at2157"/>
<dbReference type="RefSeq" id="WP_211529977.1">
    <property type="nucleotide sequence ID" value="NZ_JWHL01000002.1"/>
</dbReference>
<sequence length="349" mass="40488">MSSDETVAREEKSHPPCIGFHNEFEKIQEIISMHRSGTKQNVAILGLPYSGRSTLLTTLREEYKDSSYFVEYGSWITKKRKLLESRYSQPIVFIDGCQYLFSRRIGGFSVLDDFLEEVASSSSLFITTWNLYAWNYIRRVREVERFFPKIIRLPPLSDTEMRQCILKDYTEAELQFIGDVDIELPSLLRFTPYPVKLPWKSEPVELPLPRVNIDRVSLRRHKKEMNLSDEELVFQKITKMAGGNPGVGKAIWKKSFEYPTVNLKDYTPMRMPDPLLRNDAFILGIIAMTGSITREELEEAAGGEYPICPTLYRLLSLEVIMKVNGGYQIYPEALLLVNEMLLKLRIFWE</sequence>
<reference evidence="1" key="1">
    <citation type="submission" date="2014-12" db="EMBL/GenBank/DDBJ databases">
        <authorList>
            <person name="Huang H.-H."/>
            <person name="Chen S.-C."/>
            <person name="Lai M.-C."/>
        </authorList>
    </citation>
    <scope>NUCLEOTIDE SEQUENCE</scope>
    <source>
        <strain evidence="1">K1F9705b</strain>
    </source>
</reference>